<accession>A0A5J6HMT8</accession>
<keyword evidence="4" id="KW-0677">Repeat</keyword>
<organism evidence="18 19">
    <name type="scientific">Streptomyces alboniger</name>
    <dbReference type="NCBI Taxonomy" id="132473"/>
    <lineage>
        <taxon>Bacteria</taxon>
        <taxon>Bacillati</taxon>
        <taxon>Actinomycetota</taxon>
        <taxon>Actinomycetes</taxon>
        <taxon>Kitasatosporales</taxon>
        <taxon>Streptomycetaceae</taxon>
        <taxon>Streptomyces</taxon>
        <taxon>Streptomyces aurantiacus group</taxon>
    </lineage>
</organism>
<dbReference type="GO" id="GO:0008270">
    <property type="term" value="F:zinc ion binding"/>
    <property type="evidence" value="ECO:0007669"/>
    <property type="project" value="UniProtKB-KW"/>
</dbReference>
<dbReference type="Gene3D" id="1.10.8.280">
    <property type="entry name" value="ABC transporter ATPase domain-like"/>
    <property type="match status" value="1"/>
</dbReference>
<protein>
    <recommendedName>
        <fullName evidence="15">UvrABC system protein A</fullName>
    </recommendedName>
    <alternativeName>
        <fullName evidence="16">Excinuclease ABC subunit A</fullName>
    </alternativeName>
</protein>
<dbReference type="Pfam" id="PF17755">
    <property type="entry name" value="UvrA_DNA-bind"/>
    <property type="match status" value="1"/>
</dbReference>
<keyword evidence="12" id="KW-0238">DNA-binding</keyword>
<dbReference type="InterPro" id="IPR027417">
    <property type="entry name" value="P-loop_NTPase"/>
</dbReference>
<keyword evidence="19" id="KW-1185">Reference proteome</keyword>
<keyword evidence="7" id="KW-0228">DNA excision</keyword>
<evidence type="ECO:0000256" key="13">
    <source>
        <dbReference type="ARBA" id="ARBA00023204"/>
    </source>
</evidence>
<reference evidence="18 19" key="1">
    <citation type="submission" date="2017-09" db="EMBL/GenBank/DDBJ databases">
        <authorList>
            <person name="Lee N."/>
            <person name="Cho B.-K."/>
        </authorList>
    </citation>
    <scope>NUCLEOTIDE SEQUENCE [LARGE SCALE GENOMIC DNA]</scope>
    <source>
        <strain evidence="18 19">ATCC 12461</strain>
    </source>
</reference>
<dbReference type="SUPFAM" id="SSF52540">
    <property type="entry name" value="P-loop containing nucleoside triphosphate hydrolases"/>
    <property type="match status" value="2"/>
</dbReference>
<keyword evidence="6" id="KW-0227">DNA damage</keyword>
<dbReference type="GO" id="GO:0004518">
    <property type="term" value="F:nuclease activity"/>
    <property type="evidence" value="ECO:0007669"/>
    <property type="project" value="UniProtKB-KW"/>
</dbReference>
<evidence type="ECO:0000256" key="15">
    <source>
        <dbReference type="ARBA" id="ARBA00039316"/>
    </source>
</evidence>
<keyword evidence="9" id="KW-0862">Zinc</keyword>
<evidence type="ECO:0000256" key="5">
    <source>
        <dbReference type="ARBA" id="ARBA00022741"/>
    </source>
</evidence>
<evidence type="ECO:0000256" key="7">
    <source>
        <dbReference type="ARBA" id="ARBA00022769"/>
    </source>
</evidence>
<dbReference type="InterPro" id="IPR041552">
    <property type="entry name" value="UvrA_DNA-bd"/>
</dbReference>
<evidence type="ECO:0000256" key="14">
    <source>
        <dbReference type="ARBA" id="ARBA00038000"/>
    </source>
</evidence>
<keyword evidence="10" id="KW-0067">ATP-binding</keyword>
<keyword evidence="3" id="KW-0479">Metal-binding</keyword>
<keyword evidence="8" id="KW-0863">Zinc-finger</keyword>
<feature type="domain" description="ABC transporter" evidence="17">
    <location>
        <begin position="463"/>
        <end position="775"/>
    </location>
</feature>
<evidence type="ECO:0000313" key="18">
    <source>
        <dbReference type="EMBL" id="QEV21546.1"/>
    </source>
</evidence>
<evidence type="ECO:0000256" key="2">
    <source>
        <dbReference type="ARBA" id="ARBA00022490"/>
    </source>
</evidence>
<comment type="similarity">
    <text evidence="14">Belongs to the ABC transporter superfamily. UvrA family.</text>
</comment>
<evidence type="ECO:0000313" key="19">
    <source>
        <dbReference type="Proteomes" id="UP000326553"/>
    </source>
</evidence>
<evidence type="ECO:0000259" key="17">
    <source>
        <dbReference type="PROSITE" id="PS50893"/>
    </source>
</evidence>
<dbReference type="Proteomes" id="UP000326553">
    <property type="component" value="Chromosome"/>
</dbReference>
<evidence type="ECO:0000256" key="10">
    <source>
        <dbReference type="ARBA" id="ARBA00022840"/>
    </source>
</evidence>
<keyword evidence="11" id="KW-0267">Excision nuclease</keyword>
<dbReference type="AlphaFoldDB" id="A0A5J6HMT8"/>
<dbReference type="PANTHER" id="PTHR43152:SF1">
    <property type="entry name" value="UVRA PROTEIN"/>
    <property type="match status" value="1"/>
</dbReference>
<evidence type="ECO:0000256" key="8">
    <source>
        <dbReference type="ARBA" id="ARBA00022771"/>
    </source>
</evidence>
<dbReference type="Gene3D" id="1.20.1580.10">
    <property type="entry name" value="ABC transporter ATPase like domain"/>
    <property type="match status" value="2"/>
</dbReference>
<evidence type="ECO:0000256" key="9">
    <source>
        <dbReference type="ARBA" id="ARBA00022833"/>
    </source>
</evidence>
<evidence type="ECO:0000256" key="12">
    <source>
        <dbReference type="ARBA" id="ARBA00023125"/>
    </source>
</evidence>
<dbReference type="GO" id="GO:0005524">
    <property type="term" value="F:ATP binding"/>
    <property type="evidence" value="ECO:0007669"/>
    <property type="project" value="UniProtKB-KW"/>
</dbReference>
<dbReference type="GO" id="GO:0006281">
    <property type="term" value="P:DNA repair"/>
    <property type="evidence" value="ECO:0007669"/>
    <property type="project" value="UniProtKB-KW"/>
</dbReference>
<proteinExistence type="inferred from homology"/>
<keyword evidence="2" id="KW-0963">Cytoplasm</keyword>
<dbReference type="InterPro" id="IPR017871">
    <property type="entry name" value="ABC_transporter-like_CS"/>
</dbReference>
<dbReference type="PANTHER" id="PTHR43152">
    <property type="entry name" value="UVRABC SYSTEM PROTEIN A"/>
    <property type="match status" value="1"/>
</dbReference>
<name>A0A5J6HMT8_STRAD</name>
<dbReference type="OrthoDB" id="9809851at2"/>
<dbReference type="RefSeq" id="WP_055532564.1">
    <property type="nucleotide sequence ID" value="NZ_CP023695.1"/>
</dbReference>
<keyword evidence="13" id="KW-0234">DNA repair</keyword>
<dbReference type="Pfam" id="PF00005">
    <property type="entry name" value="ABC_tran"/>
    <property type="match status" value="1"/>
</dbReference>
<dbReference type="PROSITE" id="PS50893">
    <property type="entry name" value="ABC_TRANSPORTER_2"/>
    <property type="match status" value="1"/>
</dbReference>
<evidence type="ECO:0000256" key="4">
    <source>
        <dbReference type="ARBA" id="ARBA00022737"/>
    </source>
</evidence>
<dbReference type="KEGG" id="salw:CP975_31955"/>
<evidence type="ECO:0000256" key="3">
    <source>
        <dbReference type="ARBA" id="ARBA00022723"/>
    </source>
</evidence>
<gene>
    <name evidence="18" type="ORF">CP975_31955</name>
</gene>
<evidence type="ECO:0000256" key="16">
    <source>
        <dbReference type="ARBA" id="ARBA00042156"/>
    </source>
</evidence>
<evidence type="ECO:0000256" key="6">
    <source>
        <dbReference type="ARBA" id="ARBA00022763"/>
    </source>
</evidence>
<dbReference type="Gene3D" id="3.40.50.300">
    <property type="entry name" value="P-loop containing nucleotide triphosphate hydrolases"/>
    <property type="match status" value="2"/>
</dbReference>
<dbReference type="InterPro" id="IPR003439">
    <property type="entry name" value="ABC_transporter-like_ATP-bd"/>
</dbReference>
<comment type="subcellular location">
    <subcellularLocation>
        <location evidence="1">Cytoplasm</location>
    </subcellularLocation>
</comment>
<evidence type="ECO:0000256" key="11">
    <source>
        <dbReference type="ARBA" id="ARBA00022881"/>
    </source>
</evidence>
<dbReference type="GO" id="GO:0003677">
    <property type="term" value="F:DNA binding"/>
    <property type="evidence" value="ECO:0007669"/>
    <property type="project" value="UniProtKB-KW"/>
</dbReference>
<sequence>MHSPHDPFVRVRGAREHNLQGVDVDIPRDVLAVFTGVSGSGKSSLAFGTIYAEAQRRYFESVAPYARRLIHQVGAPKVGEITGLPPAVSLQQRRSAPTSRSSVGTVTTLSNSLRMLFSRAGTYPEGAQRLDSDAFSPNTAAGACAECHGLGRVHRTTEELLVPDPSLSIREGAIAAWPGAWQGKNLRDVLDTLGYDVDRPWRELDAADREWILFTDEQPVVTVHPVREAGRIQRPYQGTYMSARRYVMKTFSDSKSQTLRAKAERFLASAPCPACGGSRLRPEALAVTFAGRTIAELAALPLSELAKALEGAERSSESARVLTDDLLARIATVTELGLGYLSPDRATPTLSAGELQRLRLATQLRSGLFGVVYVLDEPSAALHPADTEALLTVLDRLKAAGNSVFVVEHHLDVMRHADWLVDVGPQAGEHGGRVLHSGPVAGLEGVRESATARFLFDRSPAPVRDVRAARGWLKIGPVTRHNLRGVSAELPLGAFTAVTGVSGSGKSTLVGEITEELAGVGRLVRVDQKPIGRTPRSNLATYTGLFDVVRKVFAGTDAAKARGYGVGRFSFNVAGGRCETCQGEGFVSVELLFLPSTYAPCPACAGARYNPETLDVTYHGRNIAQVLDLTVEAAAGFFADTPSVVRSLRTLLDVGLGYLRLGQPATELSGGEAQRIKLASELQRARRGHTLYLLDEPTTGLHPADVDVLTHRLHELVDAGNSVVVVEHDMAVVAGADWVIDLGPDGGEGGGRIVAAGPPREVARAEGSRTAPYLARALD</sequence>
<dbReference type="GO" id="GO:0005737">
    <property type="term" value="C:cytoplasm"/>
    <property type="evidence" value="ECO:0007669"/>
    <property type="project" value="UniProtKB-SubCell"/>
</dbReference>
<dbReference type="EMBL" id="CP023695">
    <property type="protein sequence ID" value="QEV21546.1"/>
    <property type="molecule type" value="Genomic_DNA"/>
</dbReference>
<dbReference type="CDD" id="cd03270">
    <property type="entry name" value="ABC_UvrA_I"/>
    <property type="match status" value="1"/>
</dbReference>
<dbReference type="PROSITE" id="PS00211">
    <property type="entry name" value="ABC_TRANSPORTER_1"/>
    <property type="match status" value="2"/>
</dbReference>
<evidence type="ECO:0000256" key="1">
    <source>
        <dbReference type="ARBA" id="ARBA00004496"/>
    </source>
</evidence>
<dbReference type="GO" id="GO:0016887">
    <property type="term" value="F:ATP hydrolysis activity"/>
    <property type="evidence" value="ECO:0007669"/>
    <property type="project" value="InterPro"/>
</dbReference>
<keyword evidence="5" id="KW-0547">Nucleotide-binding</keyword>